<keyword evidence="2" id="KW-1185">Reference proteome</keyword>
<organism evidence="1 2">
    <name type="scientific">Suillus placidus</name>
    <dbReference type="NCBI Taxonomy" id="48579"/>
    <lineage>
        <taxon>Eukaryota</taxon>
        <taxon>Fungi</taxon>
        <taxon>Dikarya</taxon>
        <taxon>Basidiomycota</taxon>
        <taxon>Agaricomycotina</taxon>
        <taxon>Agaricomycetes</taxon>
        <taxon>Agaricomycetidae</taxon>
        <taxon>Boletales</taxon>
        <taxon>Suillineae</taxon>
        <taxon>Suillaceae</taxon>
        <taxon>Suillus</taxon>
    </lineage>
</organism>
<dbReference type="PROSITE" id="PS01320">
    <property type="entry name" value="UPF0067"/>
    <property type="match status" value="1"/>
</dbReference>
<protein>
    <submittedName>
        <fullName evidence="1">GAF domain-like protein</fullName>
    </submittedName>
</protein>
<dbReference type="EMBL" id="JABBWD010000052">
    <property type="protein sequence ID" value="KAG1772549.1"/>
    <property type="molecule type" value="Genomic_DNA"/>
</dbReference>
<dbReference type="Proteomes" id="UP000714275">
    <property type="component" value="Unassembled WGS sequence"/>
</dbReference>
<dbReference type="SUPFAM" id="SSF55781">
    <property type="entry name" value="GAF domain-like"/>
    <property type="match status" value="1"/>
</dbReference>
<dbReference type="InterPro" id="IPR029016">
    <property type="entry name" value="GAF-like_dom_sf"/>
</dbReference>
<gene>
    <name evidence="1" type="ORF">EV702DRAFT_976589</name>
</gene>
<evidence type="ECO:0000313" key="1">
    <source>
        <dbReference type="EMBL" id="KAG1772549.1"/>
    </source>
</evidence>
<name>A0A9P6ZNK4_9AGAM</name>
<comment type="caution">
    <text evidence="1">The sequence shown here is derived from an EMBL/GenBank/DDBJ whole genome shotgun (WGS) entry which is preliminary data.</text>
</comment>
<dbReference type="Gene3D" id="3.30.450.40">
    <property type="match status" value="1"/>
</dbReference>
<dbReference type="OrthoDB" id="15735at2759"/>
<proteinExistence type="predicted"/>
<dbReference type="InterPro" id="IPR000614">
    <property type="entry name" value="FRMsr_CS"/>
</dbReference>
<dbReference type="AlphaFoldDB" id="A0A9P6ZNK4"/>
<evidence type="ECO:0000313" key="2">
    <source>
        <dbReference type="Proteomes" id="UP000714275"/>
    </source>
</evidence>
<accession>A0A9P6ZNK4</accession>
<sequence length="237" mass="26079">MPHADASLVPDSIKTKSEFWTHVYDQLEILVGVQRHWVSNLSNAASLIYSSLQAFPSNFGDGERSVNWCGESSVFHCRSRQPGQQTLAKEDRPAPFFVMTCFYLISSLFPQPRFTDDASMDPKSQTHASTNMLLGPFSGRPACQWIEVSPRPRGVCGDAFVKRSTVLVPDVLTYPGHIACDGDTKSEIVCPLILRKGGEDIVLGVLDLDCLAIGGFDADDQVGLERIAALIIRSCDW</sequence>
<reference evidence="1" key="1">
    <citation type="journal article" date="2020" name="New Phytol.">
        <title>Comparative genomics reveals dynamic genome evolution in host specialist ectomycorrhizal fungi.</title>
        <authorList>
            <person name="Lofgren L.A."/>
            <person name="Nguyen N.H."/>
            <person name="Vilgalys R."/>
            <person name="Ruytinx J."/>
            <person name="Liao H.L."/>
            <person name="Branco S."/>
            <person name="Kuo A."/>
            <person name="LaButti K."/>
            <person name="Lipzen A."/>
            <person name="Andreopoulos W."/>
            <person name="Pangilinan J."/>
            <person name="Riley R."/>
            <person name="Hundley H."/>
            <person name="Na H."/>
            <person name="Barry K."/>
            <person name="Grigoriev I.V."/>
            <person name="Stajich J.E."/>
            <person name="Kennedy P.G."/>
        </authorList>
    </citation>
    <scope>NUCLEOTIDE SEQUENCE</scope>
    <source>
        <strain evidence="1">DOB743</strain>
    </source>
</reference>